<dbReference type="EMBL" id="BJON01000018">
    <property type="protein sequence ID" value="GED70907.1"/>
    <property type="molecule type" value="Genomic_DNA"/>
</dbReference>
<keyword evidence="1" id="KW-0472">Membrane</keyword>
<evidence type="ECO:0000313" key="2">
    <source>
        <dbReference type="EMBL" id="GED70907.1"/>
    </source>
</evidence>
<organism evidence="2 3">
    <name type="scientific">Brevibacillus reuszeri</name>
    <dbReference type="NCBI Taxonomy" id="54915"/>
    <lineage>
        <taxon>Bacteria</taxon>
        <taxon>Bacillati</taxon>
        <taxon>Bacillota</taxon>
        <taxon>Bacilli</taxon>
        <taxon>Bacillales</taxon>
        <taxon>Paenibacillaceae</taxon>
        <taxon>Brevibacillus</taxon>
    </lineage>
</organism>
<evidence type="ECO:0000313" key="3">
    <source>
        <dbReference type="Proteomes" id="UP000319578"/>
    </source>
</evidence>
<dbReference type="Proteomes" id="UP000319578">
    <property type="component" value="Unassembled WGS sequence"/>
</dbReference>
<name>A0ABQ0TSR7_9BACL</name>
<sequence length="76" mass="8787">MANIVLVRLNPVIDMIIFKEPFTNWMVDAESTKWVESSVFISLQFPAYLIHFGTFLLAGLVIDYFINMFRAKQSVV</sequence>
<keyword evidence="1" id="KW-1133">Transmembrane helix</keyword>
<reference evidence="2 3" key="1">
    <citation type="submission" date="2019-06" db="EMBL/GenBank/DDBJ databases">
        <title>Whole genome shotgun sequence of Brevibacillus reuszeri NBRC 15719.</title>
        <authorList>
            <person name="Hosoyama A."/>
            <person name="Uohara A."/>
            <person name="Ohji S."/>
            <person name="Ichikawa N."/>
        </authorList>
    </citation>
    <scope>NUCLEOTIDE SEQUENCE [LARGE SCALE GENOMIC DNA]</scope>
    <source>
        <strain evidence="2 3">NBRC 15719</strain>
    </source>
</reference>
<protein>
    <submittedName>
        <fullName evidence="2">Uncharacterized protein</fullName>
    </submittedName>
</protein>
<comment type="caution">
    <text evidence="2">The sequence shown here is derived from an EMBL/GenBank/DDBJ whole genome shotgun (WGS) entry which is preliminary data.</text>
</comment>
<accession>A0ABQ0TSR7</accession>
<keyword evidence="3" id="KW-1185">Reference proteome</keyword>
<keyword evidence="1" id="KW-0812">Transmembrane</keyword>
<feature type="transmembrane region" description="Helical" evidence="1">
    <location>
        <begin position="45"/>
        <end position="66"/>
    </location>
</feature>
<gene>
    <name evidence="2" type="ORF">BRE01_46090</name>
</gene>
<proteinExistence type="predicted"/>
<evidence type="ECO:0000256" key="1">
    <source>
        <dbReference type="SAM" id="Phobius"/>
    </source>
</evidence>